<keyword evidence="2" id="KW-0472">Membrane</keyword>
<evidence type="ECO:0000313" key="5">
    <source>
        <dbReference type="Proteomes" id="UP001273505"/>
    </source>
</evidence>
<evidence type="ECO:0000256" key="1">
    <source>
        <dbReference type="SAM" id="MobiDB-lite"/>
    </source>
</evidence>
<dbReference type="RefSeq" id="WP_302724150.1">
    <property type="nucleotide sequence ID" value="NZ_JAULRU010000742.1"/>
</dbReference>
<feature type="transmembrane region" description="Helical" evidence="2">
    <location>
        <begin position="388"/>
        <end position="415"/>
    </location>
</feature>
<organism evidence="4 5">
    <name type="scientific">Gilvimarinus gilvus</name>
    <dbReference type="NCBI Taxonomy" id="3058038"/>
    <lineage>
        <taxon>Bacteria</taxon>
        <taxon>Pseudomonadati</taxon>
        <taxon>Pseudomonadota</taxon>
        <taxon>Gammaproteobacteria</taxon>
        <taxon>Cellvibrionales</taxon>
        <taxon>Cellvibrionaceae</taxon>
        <taxon>Gilvimarinus</taxon>
    </lineage>
</organism>
<proteinExistence type="predicted"/>
<gene>
    <name evidence="4" type="ORF">SCD92_17805</name>
</gene>
<protein>
    <submittedName>
        <fullName evidence="4">Conjugal transfer protein TraG N-terminal domain-containing protein</fullName>
    </submittedName>
</protein>
<dbReference type="Proteomes" id="UP001273505">
    <property type="component" value="Unassembled WGS sequence"/>
</dbReference>
<evidence type="ECO:0000313" key="4">
    <source>
        <dbReference type="EMBL" id="MDX6851237.1"/>
    </source>
</evidence>
<dbReference type="InterPro" id="IPR012931">
    <property type="entry name" value="TraG_N_Proteobacteria"/>
</dbReference>
<keyword evidence="2" id="KW-1133">Transmembrane helix</keyword>
<dbReference type="EMBL" id="JAXAFO010000044">
    <property type="protein sequence ID" value="MDX6851237.1"/>
    <property type="molecule type" value="Genomic_DNA"/>
</dbReference>
<accession>A0ABU4S3Y8</accession>
<keyword evidence="5" id="KW-1185">Reference proteome</keyword>
<feature type="transmembrane region" description="Helical" evidence="2">
    <location>
        <begin position="422"/>
        <end position="446"/>
    </location>
</feature>
<dbReference type="Pfam" id="PF07916">
    <property type="entry name" value="TraG_N"/>
    <property type="match status" value="1"/>
</dbReference>
<feature type="region of interest" description="Disordered" evidence="1">
    <location>
        <begin position="511"/>
        <end position="536"/>
    </location>
</feature>
<comment type="caution">
    <text evidence="4">The sequence shown here is derived from an EMBL/GenBank/DDBJ whole genome shotgun (WGS) entry which is preliminary data.</text>
</comment>
<feature type="transmembrane region" description="Helical" evidence="2">
    <location>
        <begin position="22"/>
        <end position="45"/>
    </location>
</feature>
<evidence type="ECO:0000259" key="3">
    <source>
        <dbReference type="Pfam" id="PF07916"/>
    </source>
</evidence>
<keyword evidence="2" id="KW-0812">Transmembrane</keyword>
<evidence type="ECO:0000256" key="2">
    <source>
        <dbReference type="SAM" id="Phobius"/>
    </source>
</evidence>
<feature type="transmembrane region" description="Helical" evidence="2">
    <location>
        <begin position="66"/>
        <end position="83"/>
    </location>
</feature>
<name>A0ABU4S3Y8_9GAMM</name>
<feature type="transmembrane region" description="Helical" evidence="2">
    <location>
        <begin position="466"/>
        <end position="486"/>
    </location>
</feature>
<reference evidence="4 5" key="1">
    <citation type="submission" date="2023-11" db="EMBL/GenBank/DDBJ databases">
        <title>Gilvimarinus fulvus sp. nov., isolated from the surface of Kelp.</title>
        <authorList>
            <person name="Sun Y.Y."/>
            <person name="Gong Y."/>
            <person name="Du Z.J."/>
        </authorList>
    </citation>
    <scope>NUCLEOTIDE SEQUENCE [LARGE SCALE GENOMIC DNA]</scope>
    <source>
        <strain evidence="4 5">SDUM040013</strain>
    </source>
</reference>
<feature type="domain" description="TraG N-terminal Proteobacteria" evidence="3">
    <location>
        <begin position="8"/>
        <end position="508"/>
    </location>
</feature>
<sequence length="536" mass="58908">MIVNDAFELYTTVMGWHINNGLFTLMMGTGIILIPFAFIIGGNIIDVRNNRDKDDIGVSFFNKTEMQLYVAFFVLLLCVNPMINLSVSNVRAMDTTCSPGDGGSTPDVEQNDYGNTGTTYDQVQELDLGGDTIKIPVLWYVWDYVASSLSLSAKSALPCQTDIRRISTAATTSRIENPDLVDEFGMFMRDCWRPSFNRYLREKPGLATNGISTTTPDDVKWAGSQIFLAGQPYYRHFRAEEGLSSFPYEASRDEAKATNATLSDGKGFPFCDEWWESPYNGLRDRLVRHFKVEHSDLAEFWPEYVQSQIDNGVTPRPTYDDMLLKTILMSDHDTVRMQQSNRYPRDESWGDVASDAAQRGVAVVADASSLGDRSKALMTQTAAPMLRAILLMVITFLIPILLIASGYSVGAVVTLMLIKFSVYFWAFLFAVAAWIDNYLLSAWSGVVGGDLSRWILVSSNGGKMDMAVSALNFITRWIHILLPIIFTSLMGAVGAKAGGFDGALTGPGAREAGNAAESAPKDANRVVGSAGKIGGK</sequence>